<sequence>MKRIRLESVTESGVLSRNGYIFESKTCSDVSFLVGGDKEEFPEIISAHKCILASVCLVFDWLFNEDFMESRKLGYLDIPIPNVTPSTFREVLKWMYTDEYDLSLDSVSPLLSVEKYDLASL</sequence>
<dbReference type="PANTHER" id="PTHR45774:SF3">
    <property type="entry name" value="BTB (POZ) DOMAIN-CONTAINING 2B-RELATED"/>
    <property type="match status" value="1"/>
</dbReference>
<dbReference type="CDD" id="cd18186">
    <property type="entry name" value="BTB_POZ_ZBTB_KLHL-like"/>
    <property type="match status" value="1"/>
</dbReference>
<dbReference type="AlphaFoldDB" id="A0A0K2T2K5"/>
<dbReference type="SUPFAM" id="SSF54695">
    <property type="entry name" value="POZ domain"/>
    <property type="match status" value="1"/>
</dbReference>
<dbReference type="PANTHER" id="PTHR45774">
    <property type="entry name" value="BTB/POZ DOMAIN-CONTAINING"/>
    <property type="match status" value="1"/>
</dbReference>
<reference evidence="2" key="1">
    <citation type="submission" date="2014-05" db="EMBL/GenBank/DDBJ databases">
        <authorList>
            <person name="Chronopoulou M."/>
        </authorList>
    </citation>
    <scope>NUCLEOTIDE SEQUENCE</scope>
    <source>
        <tissue evidence="2">Whole organism</tissue>
    </source>
</reference>
<name>A0A0K2T2K5_LEPSM</name>
<feature type="domain" description="BTB" evidence="1">
    <location>
        <begin position="28"/>
        <end position="104"/>
    </location>
</feature>
<accession>A0A0K2T2K5</accession>
<gene>
    <name evidence="2" type="primary">Btbd3</name>
</gene>
<dbReference type="Pfam" id="PF00651">
    <property type="entry name" value="BTB"/>
    <property type="match status" value="1"/>
</dbReference>
<organism evidence="2">
    <name type="scientific">Lepeophtheirus salmonis</name>
    <name type="common">Salmon louse</name>
    <name type="synonym">Caligus salmonis</name>
    <dbReference type="NCBI Taxonomy" id="72036"/>
    <lineage>
        <taxon>Eukaryota</taxon>
        <taxon>Metazoa</taxon>
        <taxon>Ecdysozoa</taxon>
        <taxon>Arthropoda</taxon>
        <taxon>Crustacea</taxon>
        <taxon>Multicrustacea</taxon>
        <taxon>Hexanauplia</taxon>
        <taxon>Copepoda</taxon>
        <taxon>Siphonostomatoida</taxon>
        <taxon>Caligidae</taxon>
        <taxon>Lepeophtheirus</taxon>
    </lineage>
</organism>
<dbReference type="PROSITE" id="PS50097">
    <property type="entry name" value="BTB"/>
    <property type="match status" value="1"/>
</dbReference>
<evidence type="ECO:0000313" key="2">
    <source>
        <dbReference type="EMBL" id="CDW20263.1"/>
    </source>
</evidence>
<dbReference type="InterPro" id="IPR011333">
    <property type="entry name" value="SKP1/BTB/POZ_sf"/>
</dbReference>
<dbReference type="OrthoDB" id="7492888at2759"/>
<dbReference type="Gene3D" id="3.30.710.10">
    <property type="entry name" value="Potassium Channel Kv1.1, Chain A"/>
    <property type="match status" value="1"/>
</dbReference>
<dbReference type="InterPro" id="IPR000210">
    <property type="entry name" value="BTB/POZ_dom"/>
</dbReference>
<proteinExistence type="predicted"/>
<dbReference type="EMBL" id="HACA01002902">
    <property type="protein sequence ID" value="CDW20263.1"/>
    <property type="molecule type" value="Transcribed_RNA"/>
</dbReference>
<protein>
    <submittedName>
        <fullName evidence="2">BTB/POZ domaincontaining protein 3 [Ceratitis capitata]</fullName>
    </submittedName>
</protein>
<evidence type="ECO:0000259" key="1">
    <source>
        <dbReference type="PROSITE" id="PS50097"/>
    </source>
</evidence>